<evidence type="ECO:0000313" key="2">
    <source>
        <dbReference type="Proteomes" id="UP000192758"/>
    </source>
</evidence>
<organism evidence="1 2">
    <name type="scientific">Ecytonucleospora hepatopenaei</name>
    <dbReference type="NCBI Taxonomy" id="646526"/>
    <lineage>
        <taxon>Eukaryota</taxon>
        <taxon>Fungi</taxon>
        <taxon>Fungi incertae sedis</taxon>
        <taxon>Microsporidia</taxon>
        <taxon>Enterocytozoonidae</taxon>
        <taxon>Ecytonucleospora</taxon>
    </lineage>
</organism>
<dbReference type="STRING" id="646526.A0A1W0E5D4"/>
<protein>
    <submittedName>
        <fullName evidence="1">Uncharacterized protein</fullName>
    </submittedName>
</protein>
<dbReference type="Proteomes" id="UP000192758">
    <property type="component" value="Unassembled WGS sequence"/>
</dbReference>
<dbReference type="VEuPathDB" id="MicrosporidiaDB:EHP00_1091"/>
<dbReference type="EMBL" id="MNPJ01000020">
    <property type="protein sequence ID" value="OQS54402.1"/>
    <property type="molecule type" value="Genomic_DNA"/>
</dbReference>
<comment type="caution">
    <text evidence="1">The sequence shown here is derived from an EMBL/GenBank/DDBJ whole genome shotgun (WGS) entry which is preliminary data.</text>
</comment>
<reference evidence="1 2" key="1">
    <citation type="journal article" date="2017" name="Environ. Microbiol.">
        <title>Decay of the glycolytic pathway and adaptation to intranuclear parasitism within Enterocytozoonidae microsporidia.</title>
        <authorList>
            <person name="Wiredu Boakye D."/>
            <person name="Jaroenlak P."/>
            <person name="Prachumwat A."/>
            <person name="Williams T.A."/>
            <person name="Bateman K.S."/>
            <person name="Itsathitphaisarn O."/>
            <person name="Sritunyalucksana K."/>
            <person name="Paszkiewicz K.H."/>
            <person name="Moore K.A."/>
            <person name="Stentiford G.D."/>
            <person name="Williams B.A."/>
        </authorList>
    </citation>
    <scope>NUCLEOTIDE SEQUENCE [LARGE SCALE GENOMIC DNA]</scope>
    <source>
        <strain evidence="1 2">TH1</strain>
    </source>
</reference>
<proteinExistence type="predicted"/>
<gene>
    <name evidence="1" type="ORF">EHP00_1091</name>
</gene>
<keyword evidence="2" id="KW-1185">Reference proteome</keyword>
<dbReference type="AlphaFoldDB" id="A0A1W0E5D4"/>
<name>A0A1W0E5D4_9MICR</name>
<accession>A0A1W0E5D4</accession>
<evidence type="ECO:0000313" key="1">
    <source>
        <dbReference type="EMBL" id="OQS54402.1"/>
    </source>
</evidence>
<dbReference type="OrthoDB" id="10482545at2759"/>
<sequence length="250" mass="29328">MLKLLRDILNSKEIVKVEEDKILVNGNPIDDKEMVEFKLCEQKYALISVILYIIDRKAKHIDYIKKCKPFSVTPIKLNDKENIVEEIKSYKEEKLKGEFLKMQYATGRKYYVPPFEDINYILVGYDITKKIGLSNVEALLKDKKVIKNTGSGIISASKEFECEGYKFKVFNDFSKFTEEEWNMVKIVFIDGIEKELKTKCKFYEKVKENAVFIAFEKPEDKNISIFTPIVKEDTIINYSFMWDDIKNIIS</sequence>